<accession>A0ACC3SFR1</accession>
<protein>
    <submittedName>
        <fullName evidence="1">Uncharacterized protein</fullName>
    </submittedName>
</protein>
<evidence type="ECO:0000313" key="1">
    <source>
        <dbReference type="EMBL" id="KAK8212870.1"/>
    </source>
</evidence>
<dbReference type="Proteomes" id="UP001320706">
    <property type="component" value="Unassembled WGS sequence"/>
</dbReference>
<reference evidence="1" key="1">
    <citation type="submission" date="2024-02" db="EMBL/GenBank/DDBJ databases">
        <title>Metagenome Assembled Genome of Zalaria obscura JY119.</title>
        <authorList>
            <person name="Vighnesh L."/>
            <person name="Jagadeeshwari U."/>
            <person name="Venkata Ramana C."/>
            <person name="Sasikala C."/>
        </authorList>
    </citation>
    <scope>NUCLEOTIDE SEQUENCE</scope>
    <source>
        <strain evidence="1">JY119</strain>
    </source>
</reference>
<comment type="caution">
    <text evidence="1">The sequence shown here is derived from an EMBL/GenBank/DDBJ whole genome shotgun (WGS) entry which is preliminary data.</text>
</comment>
<evidence type="ECO:0000313" key="2">
    <source>
        <dbReference type="Proteomes" id="UP001320706"/>
    </source>
</evidence>
<sequence>MPYHPVLNGNSRWWRGGCGKDWARVIIPFVAKDGDSCVMVGGRLMNRSPLCSRLSLASATPGPCVGSLDSPQLAHNRLAACPPVLPSSQDGSNVSASGAARLTTP</sequence>
<name>A0ACC3SFR1_9PEZI</name>
<gene>
    <name evidence="1" type="ORF">M8818_003035</name>
</gene>
<organism evidence="1 2">
    <name type="scientific">Zalaria obscura</name>
    <dbReference type="NCBI Taxonomy" id="2024903"/>
    <lineage>
        <taxon>Eukaryota</taxon>
        <taxon>Fungi</taxon>
        <taxon>Dikarya</taxon>
        <taxon>Ascomycota</taxon>
        <taxon>Pezizomycotina</taxon>
        <taxon>Dothideomycetes</taxon>
        <taxon>Dothideomycetidae</taxon>
        <taxon>Dothideales</taxon>
        <taxon>Zalariaceae</taxon>
        <taxon>Zalaria</taxon>
    </lineage>
</organism>
<dbReference type="EMBL" id="JAMKPW020000012">
    <property type="protein sequence ID" value="KAK8212870.1"/>
    <property type="molecule type" value="Genomic_DNA"/>
</dbReference>
<proteinExistence type="predicted"/>
<keyword evidence="2" id="KW-1185">Reference proteome</keyword>